<dbReference type="InterPro" id="IPR005119">
    <property type="entry name" value="LysR_subst-bd"/>
</dbReference>
<evidence type="ECO:0000259" key="5">
    <source>
        <dbReference type="PROSITE" id="PS50931"/>
    </source>
</evidence>
<keyword evidence="2" id="KW-0805">Transcription regulation</keyword>
<keyword evidence="4" id="KW-0804">Transcription</keyword>
<dbReference type="Pfam" id="PF00126">
    <property type="entry name" value="HTH_1"/>
    <property type="match status" value="1"/>
</dbReference>
<dbReference type="Proteomes" id="UP000186002">
    <property type="component" value="Unassembled WGS sequence"/>
</dbReference>
<dbReference type="CDD" id="cd05466">
    <property type="entry name" value="PBP2_LTTR_substrate"/>
    <property type="match status" value="1"/>
</dbReference>
<name>A0A1M7NTK0_9HYPH</name>
<sequence length="301" mass="32792">MDLALLEDFLELARELNFSRAAAKRNLTQPAFSRRIRALETALQTDLVVRTTRQVSLTAAGKAFQPRAEMIVRMLVDARREALEVAGQAQRNLTIAATHALSYTFVPRWLMQVAGPADVGMLNMISDTHRQCVRLMESGDSSFFICHKGPVGPSVLPERHYLCKSVGKDRLVPLCAPSADGRPKWELGKEATEAPLIAYAPASGLNAILEAFWSSFGRPDVAPAMSSVLAAANREMAKAGQGVAYLPQSLAEPDMAAGTLVRAGSGKHDIPLDIVIYRPRSRLSPHCEAFWQKVVNGSVDD</sequence>
<gene>
    <name evidence="6" type="ORF">SAMN05444272_3967</name>
</gene>
<dbReference type="InterPro" id="IPR036388">
    <property type="entry name" value="WH-like_DNA-bd_sf"/>
</dbReference>
<dbReference type="SUPFAM" id="SSF46785">
    <property type="entry name" value="Winged helix' DNA-binding domain"/>
    <property type="match status" value="1"/>
</dbReference>
<protein>
    <submittedName>
        <fullName evidence="6">DNA-binding transcriptional regulator, LysR family</fullName>
    </submittedName>
</protein>
<keyword evidence="7" id="KW-1185">Reference proteome</keyword>
<dbReference type="STRING" id="735517.SAMN05444272_3967"/>
<dbReference type="FunFam" id="1.10.10.10:FF:000001">
    <property type="entry name" value="LysR family transcriptional regulator"/>
    <property type="match status" value="1"/>
</dbReference>
<dbReference type="PROSITE" id="PS50931">
    <property type="entry name" value="HTH_LYSR"/>
    <property type="match status" value="1"/>
</dbReference>
<proteinExistence type="inferred from homology"/>
<comment type="similarity">
    <text evidence="1">Belongs to the LysR transcriptional regulatory family.</text>
</comment>
<feature type="domain" description="HTH lysR-type" evidence="5">
    <location>
        <begin position="1"/>
        <end position="58"/>
    </location>
</feature>
<evidence type="ECO:0000256" key="2">
    <source>
        <dbReference type="ARBA" id="ARBA00023015"/>
    </source>
</evidence>
<dbReference type="GO" id="GO:0000976">
    <property type="term" value="F:transcription cis-regulatory region binding"/>
    <property type="evidence" value="ECO:0007669"/>
    <property type="project" value="TreeGrafter"/>
</dbReference>
<dbReference type="SUPFAM" id="SSF53850">
    <property type="entry name" value="Periplasmic binding protein-like II"/>
    <property type="match status" value="1"/>
</dbReference>
<dbReference type="Gene3D" id="3.40.190.10">
    <property type="entry name" value="Periplasmic binding protein-like II"/>
    <property type="match status" value="2"/>
</dbReference>
<dbReference type="AlphaFoldDB" id="A0A1M7NTK0"/>
<keyword evidence="3 6" id="KW-0238">DNA-binding</keyword>
<accession>A0A1M7NTK0</accession>
<dbReference type="RefSeq" id="WP_073015083.1">
    <property type="nucleotide sequence ID" value="NZ_FRBW01000005.1"/>
</dbReference>
<dbReference type="Pfam" id="PF03466">
    <property type="entry name" value="LysR_substrate"/>
    <property type="match status" value="1"/>
</dbReference>
<dbReference type="OrthoDB" id="528082at2"/>
<dbReference type="PANTHER" id="PTHR30126">
    <property type="entry name" value="HTH-TYPE TRANSCRIPTIONAL REGULATOR"/>
    <property type="match status" value="1"/>
</dbReference>
<dbReference type="PANTHER" id="PTHR30126:SF2">
    <property type="entry name" value="HTH-TYPE TRANSCRIPTIONAL REGULATOR YJIE"/>
    <property type="match status" value="1"/>
</dbReference>
<dbReference type="InterPro" id="IPR036390">
    <property type="entry name" value="WH_DNA-bd_sf"/>
</dbReference>
<dbReference type="Gene3D" id="1.10.10.10">
    <property type="entry name" value="Winged helix-like DNA-binding domain superfamily/Winged helix DNA-binding domain"/>
    <property type="match status" value="1"/>
</dbReference>
<reference evidence="6 7" key="1">
    <citation type="submission" date="2016-11" db="EMBL/GenBank/DDBJ databases">
        <authorList>
            <person name="Jaros S."/>
            <person name="Januszkiewicz K."/>
            <person name="Wedrychowicz H."/>
        </authorList>
    </citation>
    <scope>NUCLEOTIDE SEQUENCE [LARGE SCALE GENOMIC DNA]</scope>
    <source>
        <strain evidence="6 7">DSM 22153</strain>
    </source>
</reference>
<dbReference type="GO" id="GO:0003700">
    <property type="term" value="F:DNA-binding transcription factor activity"/>
    <property type="evidence" value="ECO:0007669"/>
    <property type="project" value="InterPro"/>
</dbReference>
<evidence type="ECO:0000313" key="7">
    <source>
        <dbReference type="Proteomes" id="UP000186002"/>
    </source>
</evidence>
<evidence type="ECO:0000256" key="3">
    <source>
        <dbReference type="ARBA" id="ARBA00023125"/>
    </source>
</evidence>
<dbReference type="InterPro" id="IPR000847">
    <property type="entry name" value="LysR_HTH_N"/>
</dbReference>
<evidence type="ECO:0000256" key="4">
    <source>
        <dbReference type="ARBA" id="ARBA00023163"/>
    </source>
</evidence>
<dbReference type="EMBL" id="FRBW01000005">
    <property type="protein sequence ID" value="SHN07355.1"/>
    <property type="molecule type" value="Genomic_DNA"/>
</dbReference>
<organism evidence="6 7">
    <name type="scientific">Roseibium suaedae</name>
    <dbReference type="NCBI Taxonomy" id="735517"/>
    <lineage>
        <taxon>Bacteria</taxon>
        <taxon>Pseudomonadati</taxon>
        <taxon>Pseudomonadota</taxon>
        <taxon>Alphaproteobacteria</taxon>
        <taxon>Hyphomicrobiales</taxon>
        <taxon>Stappiaceae</taxon>
        <taxon>Roseibium</taxon>
    </lineage>
</organism>
<dbReference type="PRINTS" id="PR00039">
    <property type="entry name" value="HTHLYSR"/>
</dbReference>
<evidence type="ECO:0000256" key="1">
    <source>
        <dbReference type="ARBA" id="ARBA00009437"/>
    </source>
</evidence>
<evidence type="ECO:0000313" key="6">
    <source>
        <dbReference type="EMBL" id="SHN07355.1"/>
    </source>
</evidence>